<evidence type="ECO:0000259" key="4">
    <source>
        <dbReference type="PROSITE" id="PS50956"/>
    </source>
</evidence>
<dbReference type="InterPro" id="IPR011991">
    <property type="entry name" value="ArsR-like_HTH"/>
</dbReference>
<sequence length="152" mass="17089">MDEFDRRILQRLQLDARTTSEEIAESVGLSATAVQRRIKRLRSDGAIRAEVAIVDPAAVGQGLTVIVGIELIQGSRTDLVDRFKRRMAAEPQVQQCYYVAGDHDFVLVVLARDVRDYEALSRRLWFEDANIKRFSTTFVLDPVKTGAQVPIA</sequence>
<dbReference type="InterPro" id="IPR019887">
    <property type="entry name" value="Tscrpt_reg_AsnC/Lrp_C"/>
</dbReference>
<dbReference type="PATRIC" id="fig|84531.8.peg.4472"/>
<evidence type="ECO:0000256" key="1">
    <source>
        <dbReference type="ARBA" id="ARBA00023015"/>
    </source>
</evidence>
<dbReference type="Pfam" id="PF13404">
    <property type="entry name" value="HTH_AsnC-type"/>
    <property type="match status" value="1"/>
</dbReference>
<dbReference type="PROSITE" id="PS50956">
    <property type="entry name" value="HTH_ASNC_2"/>
    <property type="match status" value="1"/>
</dbReference>
<dbReference type="InterPro" id="IPR036388">
    <property type="entry name" value="WH-like_DNA-bd_sf"/>
</dbReference>
<dbReference type="InterPro" id="IPR011008">
    <property type="entry name" value="Dimeric_a/b-barrel"/>
</dbReference>
<dbReference type="PANTHER" id="PTHR30154">
    <property type="entry name" value="LEUCINE-RESPONSIVE REGULATORY PROTEIN"/>
    <property type="match status" value="1"/>
</dbReference>
<dbReference type="SUPFAM" id="SSF46785">
    <property type="entry name" value="Winged helix' DNA-binding domain"/>
    <property type="match status" value="1"/>
</dbReference>
<dbReference type="CDD" id="cd00090">
    <property type="entry name" value="HTH_ARSR"/>
    <property type="match status" value="1"/>
</dbReference>
<dbReference type="SUPFAM" id="SSF54909">
    <property type="entry name" value="Dimeric alpha+beta barrel"/>
    <property type="match status" value="1"/>
</dbReference>
<keyword evidence="2" id="KW-0238">DNA-binding</keyword>
<dbReference type="Gene3D" id="3.30.70.920">
    <property type="match status" value="1"/>
</dbReference>
<dbReference type="KEGG" id="lab:LA76x_4477"/>
<protein>
    <submittedName>
        <fullName evidence="5">AsnC family protein</fullName>
    </submittedName>
</protein>
<accession>A0A0S2FGC4</accession>
<dbReference type="Pfam" id="PF01037">
    <property type="entry name" value="AsnC_trans_reg"/>
    <property type="match status" value="1"/>
</dbReference>
<keyword evidence="3" id="KW-0804">Transcription</keyword>
<organism evidence="5 6">
    <name type="scientific">Lysobacter antibioticus</name>
    <dbReference type="NCBI Taxonomy" id="84531"/>
    <lineage>
        <taxon>Bacteria</taxon>
        <taxon>Pseudomonadati</taxon>
        <taxon>Pseudomonadota</taxon>
        <taxon>Gammaproteobacteria</taxon>
        <taxon>Lysobacterales</taxon>
        <taxon>Lysobacteraceae</taxon>
        <taxon>Lysobacter</taxon>
    </lineage>
</organism>
<dbReference type="PROSITE" id="PS00519">
    <property type="entry name" value="HTH_ASNC_1"/>
    <property type="match status" value="1"/>
</dbReference>
<dbReference type="GO" id="GO:0043565">
    <property type="term" value="F:sequence-specific DNA binding"/>
    <property type="evidence" value="ECO:0007669"/>
    <property type="project" value="InterPro"/>
</dbReference>
<reference evidence="5 6" key="1">
    <citation type="journal article" date="2015" name="BMC Genomics">
        <title>Comparative genomics and metabolic profiling of the genus Lysobacter.</title>
        <authorList>
            <person name="de Bruijn I."/>
            <person name="Cheng X."/>
            <person name="de Jager V."/>
            <person name="Exposito R.G."/>
            <person name="Watrous J."/>
            <person name="Patel N."/>
            <person name="Postma J."/>
            <person name="Dorrestein P.C."/>
            <person name="Kobayashi D."/>
            <person name="Raaijmakers J.M."/>
        </authorList>
    </citation>
    <scope>NUCLEOTIDE SEQUENCE [LARGE SCALE GENOMIC DNA]</scope>
    <source>
        <strain evidence="5 6">76</strain>
    </source>
</reference>
<dbReference type="GO" id="GO:0005829">
    <property type="term" value="C:cytosol"/>
    <property type="evidence" value="ECO:0007669"/>
    <property type="project" value="TreeGrafter"/>
</dbReference>
<dbReference type="Proteomes" id="UP000060787">
    <property type="component" value="Chromosome"/>
</dbReference>
<dbReference type="InterPro" id="IPR019888">
    <property type="entry name" value="Tscrpt_reg_AsnC-like"/>
</dbReference>
<keyword evidence="6" id="KW-1185">Reference proteome</keyword>
<dbReference type="PANTHER" id="PTHR30154:SF34">
    <property type="entry name" value="TRANSCRIPTIONAL REGULATOR AZLB"/>
    <property type="match status" value="1"/>
</dbReference>
<dbReference type="SMART" id="SM00344">
    <property type="entry name" value="HTH_ASNC"/>
    <property type="match status" value="1"/>
</dbReference>
<dbReference type="InterPro" id="IPR036390">
    <property type="entry name" value="WH_DNA-bd_sf"/>
</dbReference>
<evidence type="ECO:0000256" key="3">
    <source>
        <dbReference type="ARBA" id="ARBA00023163"/>
    </source>
</evidence>
<feature type="domain" description="HTH asnC-type" evidence="4">
    <location>
        <begin position="1"/>
        <end position="62"/>
    </location>
</feature>
<dbReference type="GO" id="GO:0043200">
    <property type="term" value="P:response to amino acid"/>
    <property type="evidence" value="ECO:0007669"/>
    <property type="project" value="TreeGrafter"/>
</dbReference>
<dbReference type="AlphaFoldDB" id="A0A0S2FGC4"/>
<dbReference type="Gene3D" id="1.10.10.10">
    <property type="entry name" value="Winged helix-like DNA-binding domain superfamily/Winged helix DNA-binding domain"/>
    <property type="match status" value="1"/>
</dbReference>
<dbReference type="GO" id="GO:0006355">
    <property type="term" value="P:regulation of DNA-templated transcription"/>
    <property type="evidence" value="ECO:0007669"/>
    <property type="project" value="UniProtKB-ARBA"/>
</dbReference>
<dbReference type="InterPro" id="IPR019885">
    <property type="entry name" value="Tscrpt_reg_HTH_AsnC-type_CS"/>
</dbReference>
<dbReference type="STRING" id="84531.LA76x_4477"/>
<keyword evidence="1" id="KW-0805">Transcription regulation</keyword>
<evidence type="ECO:0000256" key="2">
    <source>
        <dbReference type="ARBA" id="ARBA00023125"/>
    </source>
</evidence>
<name>A0A0S2FGC4_LYSAN</name>
<dbReference type="EMBL" id="CP011129">
    <property type="protein sequence ID" value="ALN82585.1"/>
    <property type="molecule type" value="Genomic_DNA"/>
</dbReference>
<evidence type="ECO:0000313" key="5">
    <source>
        <dbReference type="EMBL" id="ALN82585.1"/>
    </source>
</evidence>
<evidence type="ECO:0000313" key="6">
    <source>
        <dbReference type="Proteomes" id="UP000060787"/>
    </source>
</evidence>
<dbReference type="PRINTS" id="PR00033">
    <property type="entry name" value="HTHASNC"/>
</dbReference>
<dbReference type="RefSeq" id="WP_057919267.1">
    <property type="nucleotide sequence ID" value="NZ_CP011129.1"/>
</dbReference>
<dbReference type="InterPro" id="IPR000485">
    <property type="entry name" value="AsnC-type_HTH_dom"/>
</dbReference>
<gene>
    <name evidence="5" type="ORF">LA76x_4477</name>
</gene>
<proteinExistence type="predicted"/>